<organism evidence="3 4">
    <name type="scientific">Funneliformis caledonium</name>
    <dbReference type="NCBI Taxonomy" id="1117310"/>
    <lineage>
        <taxon>Eukaryota</taxon>
        <taxon>Fungi</taxon>
        <taxon>Fungi incertae sedis</taxon>
        <taxon>Mucoromycota</taxon>
        <taxon>Glomeromycotina</taxon>
        <taxon>Glomeromycetes</taxon>
        <taxon>Glomerales</taxon>
        <taxon>Glomeraceae</taxon>
        <taxon>Funneliformis</taxon>
    </lineage>
</organism>
<keyword evidence="2" id="KW-0677">Repeat</keyword>
<dbReference type="SUPFAM" id="SSF117281">
    <property type="entry name" value="Kelch motif"/>
    <property type="match status" value="1"/>
</dbReference>
<dbReference type="EMBL" id="CAJVPQ010001127">
    <property type="protein sequence ID" value="CAG8533467.1"/>
    <property type="molecule type" value="Genomic_DNA"/>
</dbReference>
<dbReference type="InterPro" id="IPR015915">
    <property type="entry name" value="Kelch-typ_b-propeller"/>
</dbReference>
<dbReference type="Proteomes" id="UP000789570">
    <property type="component" value="Unassembled WGS sequence"/>
</dbReference>
<dbReference type="AlphaFoldDB" id="A0A9N9FGY5"/>
<keyword evidence="1" id="KW-0880">Kelch repeat</keyword>
<gene>
    <name evidence="3" type="ORF">FCALED_LOCUS5288</name>
</gene>
<sequence length="490" mass="54394">MFENYSKYIIILWIIIQLLKVINCQKTFKPLKRYGHTATIIGDKLYILGGQNDEIANSGVGSEFFYLDISVPFNVQDILWHDLTIGNIVPTHFAAASGKGGANNNSLILYGGIQSKNVEMALVYMYDTQKNTWNVPITTGNNVTRKASLKGVVNFSAKMFLFGGRSDKLLLNDMLILDTINYNLATGSITDGPSPRSSYGGTLLTNHFIIYFGGTFTTSGVDGVSLSLKEIYLYDIVHDDWISKVTTGTIPSDRESFSVVLGLDGQQLIIFGGISNFNDLKPQDAIYMLDLVNFEWKVPKVSGNIPSSRYWHQANVIGKYMVVTFGFGYDITVDNDVLLLDISNKDELIWTNIYDPTALLFSNSSSTVPTITVGGTAFIPLSMPVVIGIAIGTSVLDMTPQSSNLSNYGQGMVAYPQIPVNNMYYQEQQIQIPDTAYFYGQQMIPMHDEIIATSSGDNQMSSAQNIDNVLENFKHDIIQVVRQEIKHNRK</sequence>
<accession>A0A9N9FGY5</accession>
<dbReference type="PANTHER" id="PTHR46093:SF18">
    <property type="entry name" value="FIBRONECTIN TYPE-III DOMAIN-CONTAINING PROTEIN"/>
    <property type="match status" value="1"/>
</dbReference>
<dbReference type="PANTHER" id="PTHR46093">
    <property type="entry name" value="ACYL-COA-BINDING DOMAIN-CONTAINING PROTEIN 5"/>
    <property type="match status" value="1"/>
</dbReference>
<protein>
    <submittedName>
        <fullName evidence="3">10161_t:CDS:1</fullName>
    </submittedName>
</protein>
<comment type="caution">
    <text evidence="3">The sequence shown here is derived from an EMBL/GenBank/DDBJ whole genome shotgun (WGS) entry which is preliminary data.</text>
</comment>
<name>A0A9N9FGY5_9GLOM</name>
<keyword evidence="4" id="KW-1185">Reference proteome</keyword>
<evidence type="ECO:0000256" key="1">
    <source>
        <dbReference type="ARBA" id="ARBA00022441"/>
    </source>
</evidence>
<evidence type="ECO:0000256" key="2">
    <source>
        <dbReference type="ARBA" id="ARBA00022737"/>
    </source>
</evidence>
<evidence type="ECO:0000313" key="4">
    <source>
        <dbReference type="Proteomes" id="UP000789570"/>
    </source>
</evidence>
<dbReference type="OrthoDB" id="432528at2759"/>
<dbReference type="Pfam" id="PF24681">
    <property type="entry name" value="Kelch_KLHDC2_KLHL20_DRC7"/>
    <property type="match status" value="1"/>
</dbReference>
<reference evidence="3" key="1">
    <citation type="submission" date="2021-06" db="EMBL/GenBank/DDBJ databases">
        <authorList>
            <person name="Kallberg Y."/>
            <person name="Tangrot J."/>
            <person name="Rosling A."/>
        </authorList>
    </citation>
    <scope>NUCLEOTIDE SEQUENCE</scope>
    <source>
        <strain evidence="3">UK204</strain>
    </source>
</reference>
<evidence type="ECO:0000313" key="3">
    <source>
        <dbReference type="EMBL" id="CAG8533467.1"/>
    </source>
</evidence>
<proteinExistence type="predicted"/>
<dbReference type="Gene3D" id="2.120.10.80">
    <property type="entry name" value="Kelch-type beta propeller"/>
    <property type="match status" value="2"/>
</dbReference>